<reference evidence="4" key="1">
    <citation type="journal article" date="2016" name="Sci. Rep.">
        <title>Molecular characterization of firefly nuptial gifts: a multi-omics approach sheds light on postcopulatory sexual selection.</title>
        <authorList>
            <person name="Al-Wathiqui N."/>
            <person name="Fallon T.R."/>
            <person name="South A."/>
            <person name="Weng J.K."/>
            <person name="Lewis S.M."/>
        </authorList>
    </citation>
    <scope>NUCLEOTIDE SEQUENCE</scope>
</reference>
<dbReference type="GO" id="GO:0004364">
    <property type="term" value="F:glutathione transferase activity"/>
    <property type="evidence" value="ECO:0007669"/>
    <property type="project" value="TreeGrafter"/>
</dbReference>
<reference evidence="5" key="3">
    <citation type="submission" date="2019-08" db="EMBL/GenBank/DDBJ databases">
        <authorList>
            <consortium name="Photinus pyralis genome working group"/>
            <person name="Fallon T.R."/>
            <person name="Sander Lower S.E."/>
            <person name="Weng J.-K."/>
        </authorList>
    </citation>
    <scope>NUCLEOTIDE SEQUENCE</scope>
    <source>
        <strain evidence="5">1611_PpyrPB1</strain>
        <tissue evidence="5">Whole body</tissue>
    </source>
</reference>
<dbReference type="OrthoDB" id="2309723at2759"/>
<gene>
    <name evidence="5" type="ORF">PPYR_07304</name>
</gene>
<evidence type="ECO:0000256" key="1">
    <source>
        <dbReference type="ARBA" id="ARBA00011738"/>
    </source>
</evidence>
<dbReference type="FunFam" id="3.40.30.10:FF:000034">
    <property type="entry name" value="glutathione S-transferase 1"/>
    <property type="match status" value="1"/>
</dbReference>
<evidence type="ECO:0000259" key="2">
    <source>
        <dbReference type="PROSITE" id="PS50404"/>
    </source>
</evidence>
<dbReference type="CDD" id="cd03045">
    <property type="entry name" value="GST_N_Delta_Epsilon"/>
    <property type="match status" value="1"/>
</dbReference>
<dbReference type="AlphaFoldDB" id="A0A1Y1MER0"/>
<dbReference type="SFLD" id="SFLDS00019">
    <property type="entry name" value="Glutathione_Transferase_(cytos"/>
    <property type="match status" value="1"/>
</dbReference>
<dbReference type="InterPro" id="IPR004046">
    <property type="entry name" value="GST_C"/>
</dbReference>
<dbReference type="FunFam" id="1.20.1050.10:FF:000007">
    <property type="entry name" value="Glutathione S-transferase 1-1"/>
    <property type="match status" value="1"/>
</dbReference>
<evidence type="ECO:0000313" key="6">
    <source>
        <dbReference type="Proteomes" id="UP000327044"/>
    </source>
</evidence>
<dbReference type="InParanoid" id="A0A1Y1MER0"/>
<evidence type="ECO:0000259" key="3">
    <source>
        <dbReference type="PROSITE" id="PS50405"/>
    </source>
</evidence>
<dbReference type="CDD" id="cd03177">
    <property type="entry name" value="GST_C_Delta_Epsilon"/>
    <property type="match status" value="1"/>
</dbReference>
<dbReference type="Pfam" id="PF00043">
    <property type="entry name" value="GST_C"/>
    <property type="match status" value="1"/>
</dbReference>
<dbReference type="InterPro" id="IPR004045">
    <property type="entry name" value="Glutathione_S-Trfase_N"/>
</dbReference>
<dbReference type="SUPFAM" id="SSF52833">
    <property type="entry name" value="Thioredoxin-like"/>
    <property type="match status" value="1"/>
</dbReference>
<dbReference type="SFLD" id="SFLDG00358">
    <property type="entry name" value="Main_(cytGST)"/>
    <property type="match status" value="1"/>
</dbReference>
<protein>
    <submittedName>
        <fullName evidence="4">Uncharacterized protein</fullName>
    </submittedName>
</protein>
<keyword evidence="6" id="KW-1185">Reference proteome</keyword>
<dbReference type="SFLD" id="SFLDG01153">
    <property type="entry name" value="Main.4:_Theta-like"/>
    <property type="match status" value="1"/>
</dbReference>
<proteinExistence type="predicted"/>
<comment type="subunit">
    <text evidence="1">Homodimer.</text>
</comment>
<dbReference type="InterPro" id="IPR010987">
    <property type="entry name" value="Glutathione-S-Trfase_C-like"/>
</dbReference>
<dbReference type="EMBL" id="GEZM01037990">
    <property type="protein sequence ID" value="JAV81807.1"/>
    <property type="molecule type" value="Transcribed_RNA"/>
</dbReference>
<evidence type="ECO:0000313" key="4">
    <source>
        <dbReference type="EMBL" id="JAV81807.1"/>
    </source>
</evidence>
<name>A0A1Y1MER0_PHOPY</name>
<dbReference type="Pfam" id="PF13417">
    <property type="entry name" value="GST_N_3"/>
    <property type="match status" value="1"/>
</dbReference>
<dbReference type="EMBL" id="VVIM01000005">
    <property type="protein sequence ID" value="KAB0799424.1"/>
    <property type="molecule type" value="Genomic_DNA"/>
</dbReference>
<dbReference type="InterPro" id="IPR040079">
    <property type="entry name" value="Glutathione_S-Trfase"/>
</dbReference>
<dbReference type="GO" id="GO:0006749">
    <property type="term" value="P:glutathione metabolic process"/>
    <property type="evidence" value="ECO:0007669"/>
    <property type="project" value="TreeGrafter"/>
</dbReference>
<dbReference type="PROSITE" id="PS50404">
    <property type="entry name" value="GST_NTER"/>
    <property type="match status" value="1"/>
</dbReference>
<feature type="domain" description="GST C-terminal" evidence="3">
    <location>
        <begin position="89"/>
        <end position="207"/>
    </location>
</feature>
<organism evidence="4">
    <name type="scientific">Photinus pyralis</name>
    <name type="common">Common eastern firefly</name>
    <name type="synonym">Lampyris pyralis</name>
    <dbReference type="NCBI Taxonomy" id="7054"/>
    <lineage>
        <taxon>Eukaryota</taxon>
        <taxon>Metazoa</taxon>
        <taxon>Ecdysozoa</taxon>
        <taxon>Arthropoda</taxon>
        <taxon>Hexapoda</taxon>
        <taxon>Insecta</taxon>
        <taxon>Pterygota</taxon>
        <taxon>Neoptera</taxon>
        <taxon>Endopterygota</taxon>
        <taxon>Coleoptera</taxon>
        <taxon>Polyphaga</taxon>
        <taxon>Elateriformia</taxon>
        <taxon>Elateroidea</taxon>
        <taxon>Lampyridae</taxon>
        <taxon>Lampyrinae</taxon>
        <taxon>Photinus</taxon>
    </lineage>
</organism>
<dbReference type="Gene3D" id="1.20.1050.10">
    <property type="match status" value="1"/>
</dbReference>
<dbReference type="PROSITE" id="PS50405">
    <property type="entry name" value="GST_CTER"/>
    <property type="match status" value="1"/>
</dbReference>
<dbReference type="PANTHER" id="PTHR43969">
    <property type="entry name" value="GLUTATHIONE S TRANSFERASE D10, ISOFORM A-RELATED"/>
    <property type="match status" value="1"/>
</dbReference>
<dbReference type="InterPro" id="IPR036249">
    <property type="entry name" value="Thioredoxin-like_sf"/>
</dbReference>
<dbReference type="InterPro" id="IPR036282">
    <property type="entry name" value="Glutathione-S-Trfase_C_sf"/>
</dbReference>
<evidence type="ECO:0000313" key="5">
    <source>
        <dbReference type="EMBL" id="KAB0799424.1"/>
    </source>
</evidence>
<dbReference type="Gene3D" id="3.40.30.10">
    <property type="entry name" value="Glutaredoxin"/>
    <property type="match status" value="1"/>
</dbReference>
<feature type="domain" description="GST N-terminal" evidence="2">
    <location>
        <begin position="1"/>
        <end position="83"/>
    </location>
</feature>
<accession>A0A1Y1MER0</accession>
<sequence>MTIDFYYAPGSGPCRFVELTAKNLGVTLNLKLMDLMHKKDHLTPEFLKINPQHCVPTIVDDGFPVWESSVIATYLIQKYGKDDSLYPKDPKKRSVVDQRLYFNLGVLGQRFSEYYYPMMMGNTPDPTKLQKLQDSLDILNTFLEGKEYVAGDSLTVADFGMSATITTLDVVKFDRGAYGNITRWYSKLKSSVPGFEEVNGLEKLTAIFDSYRKSKSKQ</sequence>
<dbReference type="PANTHER" id="PTHR43969:SF9">
    <property type="entry name" value="GLUTATHIONE S TRANSFERASE D10, ISOFORM A-RELATED"/>
    <property type="match status" value="1"/>
</dbReference>
<dbReference type="Proteomes" id="UP000327044">
    <property type="component" value="Unassembled WGS sequence"/>
</dbReference>
<dbReference type="SUPFAM" id="SSF47616">
    <property type="entry name" value="GST C-terminal domain-like"/>
    <property type="match status" value="1"/>
</dbReference>
<reference evidence="5 6" key="2">
    <citation type="journal article" date="2018" name="Elife">
        <title>Firefly genomes illuminate parallel origins of bioluminescence in beetles.</title>
        <authorList>
            <person name="Fallon T.R."/>
            <person name="Lower S.E."/>
            <person name="Chang C.H."/>
            <person name="Bessho-Uehara M."/>
            <person name="Martin G.J."/>
            <person name="Bewick A.J."/>
            <person name="Behringer M."/>
            <person name="Debat H.J."/>
            <person name="Wong I."/>
            <person name="Day J.C."/>
            <person name="Suvorov A."/>
            <person name="Silva C.J."/>
            <person name="Stanger-Hall K.F."/>
            <person name="Hall D.W."/>
            <person name="Schmitz R.J."/>
            <person name="Nelson D.R."/>
            <person name="Lewis S.M."/>
            <person name="Shigenobu S."/>
            <person name="Bybee S.M."/>
            <person name="Larracuente A.M."/>
            <person name="Oba Y."/>
            <person name="Weng J.K."/>
        </authorList>
    </citation>
    <scope>NUCLEOTIDE SEQUENCE [LARGE SCALE GENOMIC DNA]</scope>
    <source>
        <strain evidence="5">1611_PpyrPB1</strain>
        <tissue evidence="5">Whole body</tissue>
    </source>
</reference>